<name>A0AAF0WYZ6_DAUCS</name>
<feature type="compositionally biased region" description="Polar residues" evidence="2">
    <location>
        <begin position="438"/>
        <end position="455"/>
    </location>
</feature>
<feature type="domain" description="AIR9-like A9" evidence="4">
    <location>
        <begin position="491"/>
        <end position="573"/>
    </location>
</feature>
<dbReference type="InterPro" id="IPR056284">
    <property type="entry name" value="AIR9-like_A9"/>
</dbReference>
<evidence type="ECO:0000256" key="2">
    <source>
        <dbReference type="SAM" id="MobiDB-lite"/>
    </source>
</evidence>
<feature type="region of interest" description="Disordered" evidence="2">
    <location>
        <begin position="426"/>
        <end position="488"/>
    </location>
</feature>
<dbReference type="Pfam" id="PF23197">
    <property type="entry name" value="IG_AIR9"/>
    <property type="match status" value="1"/>
</dbReference>
<evidence type="ECO:0000256" key="1">
    <source>
        <dbReference type="SAM" id="Coils"/>
    </source>
</evidence>
<keyword evidence="6" id="KW-1185">Reference proteome</keyword>
<gene>
    <name evidence="5" type="ORF">DCAR_0417885</name>
</gene>
<dbReference type="Gene3D" id="2.60.40.2700">
    <property type="match status" value="1"/>
</dbReference>
<proteinExistence type="predicted"/>
<dbReference type="PANTHER" id="PTHR31149">
    <property type="entry name" value="EXPRESSED PROTEIN"/>
    <property type="match status" value="1"/>
</dbReference>
<dbReference type="AlphaFoldDB" id="A0AAF0WYZ6"/>
<feature type="domain" description="DUF7046" evidence="3">
    <location>
        <begin position="611"/>
        <end position="682"/>
    </location>
</feature>
<dbReference type="GO" id="GO:0005886">
    <property type="term" value="C:plasma membrane"/>
    <property type="evidence" value="ECO:0007669"/>
    <property type="project" value="TreeGrafter"/>
</dbReference>
<feature type="compositionally biased region" description="Polar residues" evidence="2">
    <location>
        <begin position="73"/>
        <end position="118"/>
    </location>
</feature>
<evidence type="ECO:0000313" key="5">
    <source>
        <dbReference type="EMBL" id="WOG98542.1"/>
    </source>
</evidence>
<organism evidence="5 6">
    <name type="scientific">Daucus carota subsp. sativus</name>
    <name type="common">Carrot</name>
    <dbReference type="NCBI Taxonomy" id="79200"/>
    <lineage>
        <taxon>Eukaryota</taxon>
        <taxon>Viridiplantae</taxon>
        <taxon>Streptophyta</taxon>
        <taxon>Embryophyta</taxon>
        <taxon>Tracheophyta</taxon>
        <taxon>Spermatophyta</taxon>
        <taxon>Magnoliopsida</taxon>
        <taxon>eudicotyledons</taxon>
        <taxon>Gunneridae</taxon>
        <taxon>Pentapetalae</taxon>
        <taxon>asterids</taxon>
        <taxon>campanulids</taxon>
        <taxon>Apiales</taxon>
        <taxon>Apiaceae</taxon>
        <taxon>Apioideae</taxon>
        <taxon>Scandiceae</taxon>
        <taxon>Daucinae</taxon>
        <taxon>Daucus</taxon>
        <taxon>Daucus sect. Daucus</taxon>
    </lineage>
</organism>
<evidence type="ECO:0000259" key="3">
    <source>
        <dbReference type="Pfam" id="PF23080"/>
    </source>
</evidence>
<dbReference type="FunFam" id="2.60.40.2700:FF:000001">
    <property type="entry name" value="Transmembrane protein"/>
    <property type="match status" value="1"/>
</dbReference>
<accession>A0AAF0WYZ6</accession>
<reference evidence="5" key="1">
    <citation type="journal article" date="2016" name="Nat. Genet.">
        <title>A high-quality carrot genome assembly provides new insights into carotenoid accumulation and asterid genome evolution.</title>
        <authorList>
            <person name="Iorizzo M."/>
            <person name="Ellison S."/>
            <person name="Senalik D."/>
            <person name="Zeng P."/>
            <person name="Satapoomin P."/>
            <person name="Huang J."/>
            <person name="Bowman M."/>
            <person name="Iovene M."/>
            <person name="Sanseverino W."/>
            <person name="Cavagnaro P."/>
            <person name="Yildiz M."/>
            <person name="Macko-Podgorni A."/>
            <person name="Moranska E."/>
            <person name="Grzebelus E."/>
            <person name="Grzebelus D."/>
            <person name="Ashrafi H."/>
            <person name="Zheng Z."/>
            <person name="Cheng S."/>
            <person name="Spooner D."/>
            <person name="Van Deynze A."/>
            <person name="Simon P."/>
        </authorList>
    </citation>
    <scope>NUCLEOTIDE SEQUENCE</scope>
    <source>
        <tissue evidence="5">Leaf</tissue>
    </source>
</reference>
<feature type="region of interest" description="Disordered" evidence="2">
    <location>
        <begin position="65"/>
        <end position="125"/>
    </location>
</feature>
<dbReference type="EMBL" id="CP093346">
    <property type="protein sequence ID" value="WOG98542.1"/>
    <property type="molecule type" value="Genomic_DNA"/>
</dbReference>
<keyword evidence="1" id="KW-0175">Coiled coil</keyword>
<dbReference type="Pfam" id="PF23080">
    <property type="entry name" value="DUF7046"/>
    <property type="match status" value="1"/>
</dbReference>
<dbReference type="Proteomes" id="UP000077755">
    <property type="component" value="Chromosome 4"/>
</dbReference>
<feature type="region of interest" description="Disordered" evidence="2">
    <location>
        <begin position="138"/>
        <end position="158"/>
    </location>
</feature>
<evidence type="ECO:0000313" key="6">
    <source>
        <dbReference type="Proteomes" id="UP000077755"/>
    </source>
</evidence>
<sequence length="697" mass="77461">MDNGGNNLANNLSGLALNDPVNKDSLFQVMKAVEAAEVTIKQQVEENNRLRSELLKKNHELEKFKVDDYKTRNPYSENNWNGNSPGRPNAHQSASVSTNEVVGNCSAYSPSHTSTTGEEGSRNVKDPMMQNNGTVKIAGSQTIPDNTGIPRSSPLTSLSSSRYHIEGEVSPQFNLSAHRLMPLTDVNGSGTLKQELVVKFREHEEEIMQLRRHLADYSVKETKLLNEKYVLEKQIANLRLVFDQQQQDLVDAESRAIEYRQYIMEENIRLSYALQEAQQERSTFISLLMPILAEHGFQPQVADAQSIVSSVKVLFKHFQEKLNYTEAKLKESQYQITPWQSDMNLMSSAQSPSRPLGNIGLELVPQPIYANGKSKTLSDPVNTSDLDILARHQSVLGGGTANNLEIDDFGVYSPIASRNIASQSIPAQSALSREDSHPQSGETPSNKQVKFSDNVSRIEMDDSDMDGNQIVTDPSADWASKTADDDPLPAVESLQISGEAYPGRELQASGYSINGTTSCNFEWVRHLEDGSVRYIEGAKQPNYLVSADDIDTYLAIEVQPMDDRKRKGELVKVFANEHRKITCEPEMQNVIKKTLHIGHATYPVSLLVEDSDMWESATLLVKRDGFSIKVKGTETSIGSVSEKFSPAITVSIPCGSPTEFSIFGSSGVEHILRTEESSADIAWYVAIVTCNIYIYYY</sequence>
<feature type="coiled-coil region" evidence="1">
    <location>
        <begin position="193"/>
        <end position="255"/>
    </location>
</feature>
<protein>
    <submittedName>
        <fullName evidence="5">Uncharacterized protein</fullName>
    </submittedName>
</protein>
<evidence type="ECO:0000259" key="4">
    <source>
        <dbReference type="Pfam" id="PF23197"/>
    </source>
</evidence>
<dbReference type="PANTHER" id="PTHR31149:SF10">
    <property type="entry name" value="OS05G0100900 PROTEIN"/>
    <property type="match status" value="1"/>
</dbReference>
<reference evidence="5" key="2">
    <citation type="submission" date="2022-03" db="EMBL/GenBank/DDBJ databases">
        <title>Draft title - Genomic analysis of global carrot germplasm unveils the trajectory of domestication and the origin of high carotenoid orange carrot.</title>
        <authorList>
            <person name="Iorizzo M."/>
            <person name="Ellison S."/>
            <person name="Senalik D."/>
            <person name="Macko-Podgorni A."/>
            <person name="Grzebelus D."/>
            <person name="Bostan H."/>
            <person name="Rolling W."/>
            <person name="Curaba J."/>
            <person name="Simon P."/>
        </authorList>
    </citation>
    <scope>NUCLEOTIDE SEQUENCE</scope>
    <source>
        <tissue evidence="5">Leaf</tissue>
    </source>
</reference>
<dbReference type="InterPro" id="IPR055474">
    <property type="entry name" value="DUF7046"/>
</dbReference>